<proteinExistence type="predicted"/>
<dbReference type="AlphaFoldDB" id="A0A3M6VQH8"/>
<gene>
    <name evidence="1" type="ORF">DD238_005227</name>
</gene>
<organism evidence="1 2">
    <name type="scientific">Peronospora effusa</name>
    <dbReference type="NCBI Taxonomy" id="542832"/>
    <lineage>
        <taxon>Eukaryota</taxon>
        <taxon>Sar</taxon>
        <taxon>Stramenopiles</taxon>
        <taxon>Oomycota</taxon>
        <taxon>Peronosporomycetes</taxon>
        <taxon>Peronosporales</taxon>
        <taxon>Peronosporaceae</taxon>
        <taxon>Peronospora</taxon>
    </lineage>
</organism>
<reference evidence="1 2" key="1">
    <citation type="submission" date="2018-06" db="EMBL/GenBank/DDBJ databases">
        <title>Comparative genomics of downy mildews reveals potential adaptations to biotrophy.</title>
        <authorList>
            <person name="Fletcher K."/>
            <person name="Klosterman S.J."/>
            <person name="Derevnina L."/>
            <person name="Martin F."/>
            <person name="Koike S."/>
            <person name="Reyes Chin-Wo S."/>
            <person name="Mou B."/>
            <person name="Michelmore R."/>
        </authorList>
    </citation>
    <scope>NUCLEOTIDE SEQUENCE [LARGE SCALE GENOMIC DNA]</scope>
    <source>
        <strain evidence="1 2">R14</strain>
    </source>
</reference>
<evidence type="ECO:0000313" key="1">
    <source>
        <dbReference type="EMBL" id="RMX68999.1"/>
    </source>
</evidence>
<accession>A0A3M6VQH8</accession>
<protein>
    <submittedName>
        <fullName evidence="1">Uncharacterized protein</fullName>
    </submittedName>
</protein>
<comment type="caution">
    <text evidence="1">The sequence shown here is derived from an EMBL/GenBank/DDBJ whole genome shotgun (WGS) entry which is preliminary data.</text>
</comment>
<keyword evidence="2" id="KW-1185">Reference proteome</keyword>
<dbReference type="Proteomes" id="UP000282087">
    <property type="component" value="Unassembled WGS sequence"/>
</dbReference>
<dbReference type="EMBL" id="QLLG01000042">
    <property type="protein sequence ID" value="RMX68999.1"/>
    <property type="molecule type" value="Genomic_DNA"/>
</dbReference>
<name>A0A3M6VQH8_9STRA</name>
<sequence>MSDFTDDEDRQLVQLALMFSRNRRQILWDRLTQQMKGTKKSKEALRQRLKTLKRTHGRNLENFPAWFFKKKFATKANFHRLCHGIANSKTIPEENKIVLTRGSHYKPHKYAGSKTTVGLELNWPPSITPLTELEEASSIPHVSPCFPKYGKTEPQAAAPASLLLLAYVATRNVRALQAQTRVNL</sequence>
<dbReference type="VEuPathDB" id="FungiDB:DD237_001633"/>
<evidence type="ECO:0000313" key="2">
    <source>
        <dbReference type="Proteomes" id="UP000282087"/>
    </source>
</evidence>